<dbReference type="EMBL" id="OX459955">
    <property type="protein sequence ID" value="CAI9159310.1"/>
    <property type="molecule type" value="Genomic_DNA"/>
</dbReference>
<evidence type="ECO:0000313" key="2">
    <source>
        <dbReference type="EMBL" id="CAI9159310.1"/>
    </source>
</evidence>
<feature type="region of interest" description="Disordered" evidence="1">
    <location>
        <begin position="157"/>
        <end position="177"/>
    </location>
</feature>
<sequence length="177" mass="19344">MRVRRLPGCPPCRSASPKLCGLIAATPTPPAVLGCSRSPWGTTDKVEFCIWIRCRDTEPKLPVSTQAGGVEPMVLGGTAPPKVNEVTLTLWSRHKSGQKATAGLVNTQLKTETAAFAKDRKERGPGPHHHYLDNSGKDAQYLRWLDNEAQCVKEVPRMSIPTPELSQTKQKAHRGTV</sequence>
<gene>
    <name evidence="2" type="ORF">MRATA1EN1_LOCUS8272</name>
</gene>
<evidence type="ECO:0000313" key="3">
    <source>
        <dbReference type="Proteomes" id="UP001176941"/>
    </source>
</evidence>
<keyword evidence="3" id="KW-1185">Reference proteome</keyword>
<reference evidence="2" key="1">
    <citation type="submission" date="2023-04" db="EMBL/GenBank/DDBJ databases">
        <authorList>
            <consortium name="ELIXIR-Norway"/>
        </authorList>
    </citation>
    <scope>NUCLEOTIDE SEQUENCE [LARGE SCALE GENOMIC DNA]</scope>
</reference>
<dbReference type="Proteomes" id="UP001176941">
    <property type="component" value="Chromosome 19"/>
</dbReference>
<protein>
    <submittedName>
        <fullName evidence="2">Uncharacterized protein</fullName>
    </submittedName>
</protein>
<proteinExistence type="predicted"/>
<evidence type="ECO:0000256" key="1">
    <source>
        <dbReference type="SAM" id="MobiDB-lite"/>
    </source>
</evidence>
<name>A0ABN8YCQ4_RANTA</name>
<accession>A0ABN8YCQ4</accession>
<organism evidence="2 3">
    <name type="scientific">Rangifer tarandus platyrhynchus</name>
    <name type="common">Svalbard reindeer</name>
    <dbReference type="NCBI Taxonomy" id="3082113"/>
    <lineage>
        <taxon>Eukaryota</taxon>
        <taxon>Metazoa</taxon>
        <taxon>Chordata</taxon>
        <taxon>Craniata</taxon>
        <taxon>Vertebrata</taxon>
        <taxon>Euteleostomi</taxon>
        <taxon>Mammalia</taxon>
        <taxon>Eutheria</taxon>
        <taxon>Laurasiatheria</taxon>
        <taxon>Artiodactyla</taxon>
        <taxon>Ruminantia</taxon>
        <taxon>Pecora</taxon>
        <taxon>Cervidae</taxon>
        <taxon>Odocoileinae</taxon>
        <taxon>Rangifer</taxon>
    </lineage>
</organism>